<evidence type="ECO:0000256" key="5">
    <source>
        <dbReference type="ARBA" id="ARBA00022801"/>
    </source>
</evidence>
<name>A0AAU7AY22_9ACTN</name>
<dbReference type="EC" id="3.1.-.-" evidence="8"/>
<dbReference type="EMBL" id="CP114014">
    <property type="protein sequence ID" value="XAY06210.1"/>
    <property type="molecule type" value="Genomic_DNA"/>
</dbReference>
<comment type="cofactor">
    <cofactor evidence="1 8">
        <name>Mg(2+)</name>
        <dbReference type="ChEBI" id="CHEBI:18420"/>
    </cofactor>
</comment>
<dbReference type="InterPro" id="IPR029060">
    <property type="entry name" value="PIN-like_dom_sf"/>
</dbReference>
<dbReference type="RefSeq" id="WP_354697447.1">
    <property type="nucleotide sequence ID" value="NZ_CP114014.1"/>
</dbReference>
<sequence length="138" mass="14367">MNDRPFGSGIPLVVDTSAWARHRDPGVAERWQATLRAGLVASCPVAALEILASARDEAGHAALDGALGALPQAPVTATVCTAALGASRQLRGSRRLPAADYLIAAAAAERGFGVLHLDSHYDTLATVLGFLSVRLDRD</sequence>
<organism evidence="10">
    <name type="scientific">Paraconexibacter sp. AEG42_29</name>
    <dbReference type="NCBI Taxonomy" id="2997339"/>
    <lineage>
        <taxon>Bacteria</taxon>
        <taxon>Bacillati</taxon>
        <taxon>Actinomycetota</taxon>
        <taxon>Thermoleophilia</taxon>
        <taxon>Solirubrobacterales</taxon>
        <taxon>Paraconexibacteraceae</taxon>
        <taxon>Paraconexibacter</taxon>
    </lineage>
</organism>
<dbReference type="GO" id="GO:0090729">
    <property type="term" value="F:toxin activity"/>
    <property type="evidence" value="ECO:0007669"/>
    <property type="project" value="UniProtKB-KW"/>
</dbReference>
<dbReference type="InterPro" id="IPR022907">
    <property type="entry name" value="VapC_family"/>
</dbReference>
<comment type="similarity">
    <text evidence="7 8">Belongs to the PINc/VapC protein family.</text>
</comment>
<keyword evidence="6 8" id="KW-0460">Magnesium</keyword>
<dbReference type="GO" id="GO:0016787">
    <property type="term" value="F:hydrolase activity"/>
    <property type="evidence" value="ECO:0007669"/>
    <property type="project" value="UniProtKB-KW"/>
</dbReference>
<feature type="binding site" evidence="8">
    <location>
        <position position="15"/>
    </location>
    <ligand>
        <name>Mg(2+)</name>
        <dbReference type="ChEBI" id="CHEBI:18420"/>
    </ligand>
</feature>
<evidence type="ECO:0000256" key="4">
    <source>
        <dbReference type="ARBA" id="ARBA00022723"/>
    </source>
</evidence>
<dbReference type="SUPFAM" id="SSF88723">
    <property type="entry name" value="PIN domain-like"/>
    <property type="match status" value="1"/>
</dbReference>
<dbReference type="Pfam" id="PF01850">
    <property type="entry name" value="PIN"/>
    <property type="match status" value="1"/>
</dbReference>
<reference evidence="10" key="1">
    <citation type="submission" date="2022-12" db="EMBL/GenBank/DDBJ databases">
        <title>Paraconexibacter alkalitolerans sp. nov. and Baekduia alba sp. nov., isolated from soil and emended description of the genera Paraconexibacter (Chun et al., 2020) and Baekduia (An et al., 2020).</title>
        <authorList>
            <person name="Vieira S."/>
            <person name="Huber K.J."/>
            <person name="Geppert A."/>
            <person name="Wolf J."/>
            <person name="Neumann-Schaal M."/>
            <person name="Muesken M."/>
            <person name="Overmann J."/>
        </authorList>
    </citation>
    <scope>NUCLEOTIDE SEQUENCE</scope>
    <source>
        <strain evidence="10">AEG42_29</strain>
    </source>
</reference>
<dbReference type="Gene3D" id="3.40.50.1010">
    <property type="entry name" value="5'-nuclease"/>
    <property type="match status" value="1"/>
</dbReference>
<keyword evidence="5 8" id="KW-0378">Hydrolase</keyword>
<accession>A0AAU7AY22</accession>
<evidence type="ECO:0000256" key="6">
    <source>
        <dbReference type="ARBA" id="ARBA00022842"/>
    </source>
</evidence>
<evidence type="ECO:0000256" key="2">
    <source>
        <dbReference type="ARBA" id="ARBA00022649"/>
    </source>
</evidence>
<dbReference type="PANTHER" id="PTHR33653">
    <property type="entry name" value="RIBONUCLEASE VAPC2"/>
    <property type="match status" value="1"/>
</dbReference>
<dbReference type="AlphaFoldDB" id="A0AAU7AY22"/>
<evidence type="ECO:0000259" key="9">
    <source>
        <dbReference type="Pfam" id="PF01850"/>
    </source>
</evidence>
<keyword evidence="3 8" id="KW-0540">Nuclease</keyword>
<dbReference type="InterPro" id="IPR050556">
    <property type="entry name" value="Type_II_TA_system_RNase"/>
</dbReference>
<feature type="domain" description="PIN" evidence="9">
    <location>
        <begin position="13"/>
        <end position="124"/>
    </location>
</feature>
<dbReference type="GO" id="GO:0000287">
    <property type="term" value="F:magnesium ion binding"/>
    <property type="evidence" value="ECO:0007669"/>
    <property type="project" value="UniProtKB-UniRule"/>
</dbReference>
<proteinExistence type="inferred from homology"/>
<evidence type="ECO:0000256" key="1">
    <source>
        <dbReference type="ARBA" id="ARBA00001946"/>
    </source>
</evidence>
<gene>
    <name evidence="8" type="primary">vapC</name>
    <name evidence="10" type="ORF">DSM112329_03074</name>
</gene>
<dbReference type="KEGG" id="parq:DSM112329_03074"/>
<dbReference type="GO" id="GO:0004540">
    <property type="term" value="F:RNA nuclease activity"/>
    <property type="evidence" value="ECO:0007669"/>
    <property type="project" value="InterPro"/>
</dbReference>
<keyword evidence="2 8" id="KW-1277">Toxin-antitoxin system</keyword>
<comment type="function">
    <text evidence="8">Toxic component of a toxin-antitoxin (TA) system. An RNase.</text>
</comment>
<dbReference type="HAMAP" id="MF_00265">
    <property type="entry name" value="VapC_Nob1"/>
    <property type="match status" value="1"/>
</dbReference>
<evidence type="ECO:0000256" key="7">
    <source>
        <dbReference type="ARBA" id="ARBA00038093"/>
    </source>
</evidence>
<keyword evidence="8" id="KW-0800">Toxin</keyword>
<dbReference type="InterPro" id="IPR002716">
    <property type="entry name" value="PIN_dom"/>
</dbReference>
<evidence type="ECO:0000313" key="10">
    <source>
        <dbReference type="EMBL" id="XAY06210.1"/>
    </source>
</evidence>
<feature type="binding site" evidence="8">
    <location>
        <position position="100"/>
    </location>
    <ligand>
        <name>Mg(2+)</name>
        <dbReference type="ChEBI" id="CHEBI:18420"/>
    </ligand>
</feature>
<keyword evidence="4 8" id="KW-0479">Metal-binding</keyword>
<evidence type="ECO:0000256" key="8">
    <source>
        <dbReference type="HAMAP-Rule" id="MF_00265"/>
    </source>
</evidence>
<evidence type="ECO:0000256" key="3">
    <source>
        <dbReference type="ARBA" id="ARBA00022722"/>
    </source>
</evidence>
<protein>
    <recommendedName>
        <fullName evidence="8">Ribonuclease VapC</fullName>
        <shortName evidence="8">RNase VapC</shortName>
        <ecNumber evidence="8">3.1.-.-</ecNumber>
    </recommendedName>
    <alternativeName>
        <fullName evidence="8">Toxin VapC</fullName>
    </alternativeName>
</protein>
<dbReference type="PANTHER" id="PTHR33653:SF1">
    <property type="entry name" value="RIBONUCLEASE VAPC2"/>
    <property type="match status" value="1"/>
</dbReference>